<reference evidence="1 2" key="1">
    <citation type="journal article" date="2021" name="Microbiol. Resour. Announc.">
        <title>Complete Genome Sequences of Bacteriophages Kaya, Guyu, Kopi, and TehO, Which Target Clinical Strains of Pseudomonas aeruginosa.</title>
        <authorList>
            <person name="Loh B."/>
            <person name="Wang X."/>
            <person name="Hua X."/>
            <person name="Luo J."/>
            <person name="Wen T."/>
            <person name="Zhang L."/>
            <person name="Ma L."/>
            <person name="Manohar P."/>
            <person name="Nachimuthu R."/>
            <person name="Grainge I."/>
            <person name="Yu Y."/>
            <person name="Leptihn S."/>
        </authorList>
    </citation>
    <scope>NUCLEOTIDE SEQUENCE [LARGE SCALE GENOMIC DNA]</scope>
</reference>
<evidence type="ECO:0000313" key="1">
    <source>
        <dbReference type="EMBL" id="UDF60315.1"/>
    </source>
</evidence>
<sequence length="53" mass="6036">MTYAEAKKVANKKNAGIVYTGDAGNGCTFEVYYCEWRKRQIWTTVTKNGTRIV</sequence>
<gene>
    <name evidence="1" type="ORF">Kopi_043</name>
</gene>
<dbReference type="EMBL" id="OK330455">
    <property type="protein sequence ID" value="UDF60315.1"/>
    <property type="molecule type" value="Genomic_DNA"/>
</dbReference>
<protein>
    <submittedName>
        <fullName evidence="1">Uncharacterized protein</fullName>
    </submittedName>
</protein>
<dbReference type="Proteomes" id="UP000828612">
    <property type="component" value="Segment"/>
</dbReference>
<keyword evidence="2" id="KW-1185">Reference proteome</keyword>
<accession>A0AAE8Y3U5</accession>
<name>A0AAE8Y3U5_9CAUD</name>
<organism evidence="1 2">
    <name type="scientific">Pseudomonas phage Kopi</name>
    <dbReference type="NCBI Taxonomy" id="2880993"/>
    <lineage>
        <taxon>Viruses</taxon>
        <taxon>Duplodnaviria</taxon>
        <taxon>Heunggongvirae</taxon>
        <taxon>Uroviricota</taxon>
        <taxon>Caudoviricetes</taxon>
        <taxon>Jondennisvirinae</taxon>
        <taxon>Septimatrevirus</taxon>
        <taxon>Septimatrevirus kopi</taxon>
    </lineage>
</organism>
<evidence type="ECO:0000313" key="2">
    <source>
        <dbReference type="Proteomes" id="UP000828612"/>
    </source>
</evidence>
<proteinExistence type="predicted"/>